<dbReference type="OrthoDB" id="8661947at2"/>
<evidence type="ECO:0000313" key="2">
    <source>
        <dbReference type="Proteomes" id="UP000291078"/>
    </source>
</evidence>
<proteinExistence type="predicted"/>
<sequence length="151" mass="16951">MEQNNKRILNTNEIQILLFFLQNNGQLNRTTINDKGWGIAELDDKALFDEDAENIGNAFAAGGAAEFFVAKIDDLVGASYPVESFAFSASLRGVEQFQTDPWLELNLEDCLFFSFPIFGLVYRPGWVKTTYVAGREDFVVRASAAPGWKRK</sequence>
<dbReference type="AlphaFoldDB" id="A0A4Q7RWR0"/>
<accession>A0A4Q7RWR0</accession>
<keyword evidence="2" id="KW-1185">Reference proteome</keyword>
<dbReference type="RefSeq" id="WP_130391833.1">
    <property type="nucleotide sequence ID" value="NZ_SGXM01000003.1"/>
</dbReference>
<reference evidence="1 2" key="1">
    <citation type="journal article" date="2015" name="Stand. Genomic Sci.">
        <title>Genomic Encyclopedia of Bacterial and Archaeal Type Strains, Phase III: the genomes of soil and plant-associated and newly described type strains.</title>
        <authorList>
            <person name="Whitman W.B."/>
            <person name="Woyke T."/>
            <person name="Klenk H.P."/>
            <person name="Zhou Y."/>
            <person name="Lilburn T.G."/>
            <person name="Beck B.J."/>
            <person name="De Vos P."/>
            <person name="Vandamme P."/>
            <person name="Eisen J.A."/>
            <person name="Garrity G."/>
            <person name="Hugenholtz P."/>
            <person name="Kyrpides N.C."/>
        </authorList>
    </citation>
    <scope>NUCLEOTIDE SEQUENCE [LARGE SCALE GENOMIC DNA]</scope>
    <source>
        <strain evidence="1 2">ASC-9842</strain>
    </source>
</reference>
<gene>
    <name evidence="1" type="ORF">EV147_2830</name>
</gene>
<protein>
    <submittedName>
        <fullName evidence="1">Uncharacterized protein</fullName>
    </submittedName>
</protein>
<organism evidence="1 2">
    <name type="scientific">Cupriavidus agavae</name>
    <dbReference type="NCBI Taxonomy" id="1001822"/>
    <lineage>
        <taxon>Bacteria</taxon>
        <taxon>Pseudomonadati</taxon>
        <taxon>Pseudomonadota</taxon>
        <taxon>Betaproteobacteria</taxon>
        <taxon>Burkholderiales</taxon>
        <taxon>Burkholderiaceae</taxon>
        <taxon>Cupriavidus</taxon>
    </lineage>
</organism>
<dbReference type="Proteomes" id="UP000291078">
    <property type="component" value="Unassembled WGS sequence"/>
</dbReference>
<dbReference type="EMBL" id="SGXM01000003">
    <property type="protein sequence ID" value="RZT38364.1"/>
    <property type="molecule type" value="Genomic_DNA"/>
</dbReference>
<name>A0A4Q7RWR0_9BURK</name>
<comment type="caution">
    <text evidence="1">The sequence shown here is derived from an EMBL/GenBank/DDBJ whole genome shotgun (WGS) entry which is preliminary data.</text>
</comment>
<evidence type="ECO:0000313" key="1">
    <source>
        <dbReference type="EMBL" id="RZT38364.1"/>
    </source>
</evidence>